<dbReference type="HOGENOM" id="CLU_2703389_0_0_11"/>
<gene>
    <name evidence="1" type="ORF">M878_25045</name>
</gene>
<dbReference type="AlphaFoldDB" id="V6K5E8"/>
<dbReference type="STRING" id="1352936.M878_25045"/>
<dbReference type="PATRIC" id="fig|1352936.5.peg.5220"/>
<dbReference type="Pfam" id="PF19534">
    <property type="entry name" value="DUF6059"/>
    <property type="match status" value="1"/>
</dbReference>
<accession>V6K5E8</accession>
<organism evidence="1 2">
    <name type="scientific">Streptomyces roseochromogenus subsp. oscitans DS 12.976</name>
    <dbReference type="NCBI Taxonomy" id="1352936"/>
    <lineage>
        <taxon>Bacteria</taxon>
        <taxon>Bacillati</taxon>
        <taxon>Actinomycetota</taxon>
        <taxon>Actinomycetes</taxon>
        <taxon>Kitasatosporales</taxon>
        <taxon>Streptomycetaceae</taxon>
        <taxon>Streptomyces</taxon>
    </lineage>
</organism>
<dbReference type="Proteomes" id="UP000017984">
    <property type="component" value="Chromosome"/>
</dbReference>
<name>V6K5E8_STRRC</name>
<keyword evidence="2" id="KW-1185">Reference proteome</keyword>
<dbReference type="EMBL" id="AWQX01000214">
    <property type="protein sequence ID" value="EST27268.1"/>
    <property type="molecule type" value="Genomic_DNA"/>
</dbReference>
<protein>
    <submittedName>
        <fullName evidence="1">Uncharacterized protein</fullName>
    </submittedName>
</protein>
<dbReference type="InterPro" id="IPR045701">
    <property type="entry name" value="DUF6059"/>
</dbReference>
<sequence length="73" mass="8189">MGLAAATAVRVLKAIYGILAASGRMYVWMPLADLHPDRSDVPSHHPERLRPDLPLTDYERALEHELTTESRLP</sequence>
<reference evidence="1 2" key="1">
    <citation type="journal article" date="2014" name="Genome Announc.">
        <title>Draft Genome Sequence of Streptomyces roseochromogenes subsp. oscitans DS 12.976, Producer of the Aminocoumarin Antibiotic Clorobiocin.</title>
        <authorList>
            <person name="Ruckert C."/>
            <person name="Kalinowski J."/>
            <person name="Heide L."/>
            <person name="Apel A.K."/>
        </authorList>
    </citation>
    <scope>NUCLEOTIDE SEQUENCE [LARGE SCALE GENOMIC DNA]</scope>
    <source>
        <strain evidence="1 2">DS 12.976</strain>
    </source>
</reference>
<evidence type="ECO:0000313" key="2">
    <source>
        <dbReference type="Proteomes" id="UP000017984"/>
    </source>
</evidence>
<comment type="caution">
    <text evidence="1">The sequence shown here is derived from an EMBL/GenBank/DDBJ whole genome shotgun (WGS) entry which is preliminary data.</text>
</comment>
<proteinExistence type="predicted"/>
<evidence type="ECO:0000313" key="1">
    <source>
        <dbReference type="EMBL" id="EST27268.1"/>
    </source>
</evidence>